<dbReference type="EMBL" id="CP015596">
    <property type="protein sequence ID" value="ANE83275.1"/>
    <property type="molecule type" value="Genomic_DNA"/>
</dbReference>
<evidence type="ECO:0000313" key="1">
    <source>
        <dbReference type="EMBL" id="ANE83275.1"/>
    </source>
</evidence>
<keyword evidence="2" id="KW-1185">Reference proteome</keyword>
<name>A0A172UW70_9MYCO</name>
<accession>A0A172UW70</accession>
<gene>
    <name evidence="1" type="ORF">A7U43_25605</name>
</gene>
<dbReference type="Proteomes" id="UP000077143">
    <property type="component" value="Chromosome"/>
</dbReference>
<sequence length="116" mass="11866">MAGGLDDEGCVTITGAPCASAFVSAAADGPSAAATPGSIVRSIFQNDLWWIGRANPTPPPRADVLVFTPLSLIPGFLKPAYSWFTQNLNFEACFLGASVTVGPYGTTTVAVGRGCA</sequence>
<evidence type="ECO:0000313" key="2">
    <source>
        <dbReference type="Proteomes" id="UP000077143"/>
    </source>
</evidence>
<organism evidence="1 2">
    <name type="scientific">Mycobacterium adipatum</name>
    <dbReference type="NCBI Taxonomy" id="1682113"/>
    <lineage>
        <taxon>Bacteria</taxon>
        <taxon>Bacillati</taxon>
        <taxon>Actinomycetota</taxon>
        <taxon>Actinomycetes</taxon>
        <taxon>Mycobacteriales</taxon>
        <taxon>Mycobacteriaceae</taxon>
        <taxon>Mycobacterium</taxon>
    </lineage>
</organism>
<reference evidence="1 2" key="1">
    <citation type="submission" date="2016-05" db="EMBL/GenBank/DDBJ databases">
        <title>Complete genome sequence of a phthalic acid esters degrading Mycobacterium sp. YC-RL4.</title>
        <authorList>
            <person name="Ren L."/>
            <person name="Fan S."/>
            <person name="Ruth N."/>
            <person name="Jia Y."/>
            <person name="Wang J."/>
            <person name="Qiao C."/>
        </authorList>
    </citation>
    <scope>NUCLEOTIDE SEQUENCE [LARGE SCALE GENOMIC DNA]</scope>
    <source>
        <strain evidence="1 2">YC-RL4</strain>
    </source>
</reference>
<dbReference type="AlphaFoldDB" id="A0A172UW70"/>
<protein>
    <submittedName>
        <fullName evidence="1">Uncharacterized protein</fullName>
    </submittedName>
</protein>
<dbReference type="KEGG" id="madi:A7U43_25605"/>
<proteinExistence type="predicted"/>